<evidence type="ECO:0000256" key="1">
    <source>
        <dbReference type="SAM" id="MobiDB-lite"/>
    </source>
</evidence>
<feature type="region of interest" description="Disordered" evidence="1">
    <location>
        <begin position="165"/>
        <end position="185"/>
    </location>
</feature>
<dbReference type="CDD" id="cd00531">
    <property type="entry name" value="NTF2_like"/>
    <property type="match status" value="1"/>
</dbReference>
<evidence type="ECO:0000313" key="4">
    <source>
        <dbReference type="Proteomes" id="UP001349994"/>
    </source>
</evidence>
<keyword evidence="4" id="KW-1185">Reference proteome</keyword>
<dbReference type="Pfam" id="PF13577">
    <property type="entry name" value="SnoaL_4"/>
    <property type="match status" value="1"/>
</dbReference>
<dbReference type="Proteomes" id="UP001349994">
    <property type="component" value="Unassembled WGS sequence"/>
</dbReference>
<evidence type="ECO:0000259" key="2">
    <source>
        <dbReference type="Pfam" id="PF13577"/>
    </source>
</evidence>
<dbReference type="SUPFAM" id="SSF54427">
    <property type="entry name" value="NTF2-like"/>
    <property type="match status" value="1"/>
</dbReference>
<dbReference type="EMBL" id="JAYMFF010000002">
    <property type="protein sequence ID" value="MEC4175016.1"/>
    <property type="molecule type" value="Genomic_DNA"/>
</dbReference>
<name>A0ABU6IF25_9ACTN</name>
<comment type="caution">
    <text evidence="3">The sequence shown here is derived from an EMBL/GenBank/DDBJ whole genome shotgun (WGS) entry which is preliminary data.</text>
</comment>
<dbReference type="NCBIfam" id="TIGR02246">
    <property type="entry name" value="SgcJ/EcaC family oxidoreductase"/>
    <property type="match status" value="1"/>
</dbReference>
<protein>
    <submittedName>
        <fullName evidence="3">Nuclear transport factor 2 family protein</fullName>
    </submittedName>
</protein>
<dbReference type="InterPro" id="IPR032710">
    <property type="entry name" value="NTF2-like_dom_sf"/>
</dbReference>
<organism evidence="3 4">
    <name type="scientific">Adlercreutzia wanghongyangiae</name>
    <dbReference type="NCBI Taxonomy" id="3111451"/>
    <lineage>
        <taxon>Bacteria</taxon>
        <taxon>Bacillati</taxon>
        <taxon>Actinomycetota</taxon>
        <taxon>Coriobacteriia</taxon>
        <taxon>Eggerthellales</taxon>
        <taxon>Eggerthellaceae</taxon>
        <taxon>Adlercreutzia</taxon>
    </lineage>
</organism>
<dbReference type="InterPro" id="IPR011944">
    <property type="entry name" value="Steroid_delta5-4_isomerase"/>
</dbReference>
<dbReference type="InterPro" id="IPR037401">
    <property type="entry name" value="SnoaL-like"/>
</dbReference>
<gene>
    <name evidence="3" type="ORF">VIN30_00945</name>
</gene>
<reference evidence="3 4" key="1">
    <citation type="submission" date="2024-01" db="EMBL/GenBank/DDBJ databases">
        <title>novel species in genus Adlercreutzia.</title>
        <authorList>
            <person name="Liu X."/>
        </authorList>
    </citation>
    <scope>NUCLEOTIDE SEQUENCE [LARGE SCALE GENOMIC DNA]</scope>
    <source>
        <strain evidence="3 4">R7</strain>
    </source>
</reference>
<sequence>MKTVAEGMLATVEEWPAVTLEERVRRLEDVRAIEEVISHYARCVDASDAEGVAAVFTEEGQLCGPGFPPVCGRAKIAKLYGRLLPAIALSAHGVSNIQVCVTAPDAAVAHCALWAWDGTGESLSFGDDVVAENQFSFGRYEFALVREPDGEWRASAMNIHFAGQTGSAARNGEHLGRPWPPRPTE</sequence>
<accession>A0ABU6IF25</accession>
<dbReference type="Gene3D" id="3.10.450.50">
    <property type="match status" value="1"/>
</dbReference>
<proteinExistence type="predicted"/>
<evidence type="ECO:0000313" key="3">
    <source>
        <dbReference type="EMBL" id="MEC4175016.1"/>
    </source>
</evidence>
<feature type="domain" description="SnoaL-like" evidence="2">
    <location>
        <begin position="25"/>
        <end position="157"/>
    </location>
</feature>
<dbReference type="RefSeq" id="WP_338208542.1">
    <property type="nucleotide sequence ID" value="NZ_JAYMFF010000002.1"/>
</dbReference>